<evidence type="ECO:0008006" key="10">
    <source>
        <dbReference type="Google" id="ProtNLM"/>
    </source>
</evidence>
<proteinExistence type="inferred from homology"/>
<keyword evidence="4" id="KW-0663">Pyridoxal phosphate</keyword>
<reference evidence="8" key="2">
    <citation type="journal article" date="2021" name="PeerJ">
        <title>Extensive microbial diversity within the chicken gut microbiome revealed by metagenomics and culture.</title>
        <authorList>
            <person name="Gilroy R."/>
            <person name="Ravi A."/>
            <person name="Getino M."/>
            <person name="Pursley I."/>
            <person name="Horton D.L."/>
            <person name="Alikhan N.F."/>
            <person name="Baker D."/>
            <person name="Gharbi K."/>
            <person name="Hall N."/>
            <person name="Watson M."/>
            <person name="Adriaenssens E.M."/>
            <person name="Foster-Nyarko E."/>
            <person name="Jarju S."/>
            <person name="Secka A."/>
            <person name="Antonio M."/>
            <person name="Oren A."/>
            <person name="Chaudhuri R.R."/>
            <person name="La Ragione R."/>
            <person name="Hildebrand F."/>
            <person name="Pallen M.J."/>
        </authorList>
    </citation>
    <scope>NUCLEOTIDE SEQUENCE</scope>
    <source>
        <strain evidence="8">13766</strain>
    </source>
</reference>
<dbReference type="Pfam" id="PF03711">
    <property type="entry name" value="OKR_DC_1_C"/>
    <property type="match status" value="1"/>
</dbReference>
<evidence type="ECO:0000256" key="4">
    <source>
        <dbReference type="ARBA" id="ARBA00022898"/>
    </source>
</evidence>
<keyword evidence="5" id="KW-0456">Lyase</keyword>
<dbReference type="AlphaFoldDB" id="A0A9D1G162"/>
<evidence type="ECO:0000256" key="3">
    <source>
        <dbReference type="ARBA" id="ARBA00022793"/>
    </source>
</evidence>
<evidence type="ECO:0000259" key="7">
    <source>
        <dbReference type="Pfam" id="PF03711"/>
    </source>
</evidence>
<dbReference type="InterPro" id="IPR052357">
    <property type="entry name" value="Orn_Lys_Arg_decarboxylase-I"/>
</dbReference>
<name>A0A9D1G162_9FIRM</name>
<dbReference type="SUPFAM" id="SSF53383">
    <property type="entry name" value="PLP-dependent transferases"/>
    <property type="match status" value="1"/>
</dbReference>
<dbReference type="SUPFAM" id="SSF55904">
    <property type="entry name" value="Ornithine decarboxylase C-terminal domain"/>
    <property type="match status" value="1"/>
</dbReference>
<dbReference type="Pfam" id="PF01276">
    <property type="entry name" value="OKR_DC_1"/>
    <property type="match status" value="2"/>
</dbReference>
<protein>
    <recommendedName>
        <fullName evidence="10">Orn/Lys/Arg decarboxylases family 1 pyridoxal-P attachment site domain-containing protein</fullName>
    </recommendedName>
</protein>
<comment type="caution">
    <text evidence="8">The sequence shown here is derived from an EMBL/GenBank/DDBJ whole genome shotgun (WGS) entry which is preliminary data.</text>
</comment>
<dbReference type="InterPro" id="IPR008286">
    <property type="entry name" value="Prn/Lys/Arg_de-COase_C"/>
</dbReference>
<dbReference type="InterPro" id="IPR000310">
    <property type="entry name" value="Orn/Lys/Arg_deCO2ase_major_dom"/>
</dbReference>
<evidence type="ECO:0000256" key="5">
    <source>
        <dbReference type="ARBA" id="ARBA00023239"/>
    </source>
</evidence>
<dbReference type="InterPro" id="IPR015424">
    <property type="entry name" value="PyrdxlP-dep_Trfase"/>
</dbReference>
<dbReference type="EMBL" id="DVJN01000178">
    <property type="protein sequence ID" value="HIS93112.1"/>
    <property type="molecule type" value="Genomic_DNA"/>
</dbReference>
<dbReference type="InterPro" id="IPR015421">
    <property type="entry name" value="PyrdxlP-dep_Trfase_major"/>
</dbReference>
<dbReference type="Gene3D" id="3.90.100.10">
    <property type="entry name" value="Orn/Lys/Arg decarboxylase, C-terminal domain"/>
    <property type="match status" value="1"/>
</dbReference>
<keyword evidence="3" id="KW-0210">Decarboxylase</keyword>
<comment type="similarity">
    <text evidence="2">Belongs to the Orn/Lys/Arg decarboxylase class-I family.</text>
</comment>
<sequence length="404" mass="43023">MRPIDEMLARAQGHARFHMPGHKGTLDPFDMTELPSTDDLYNPQGAIREAERRIARSAGAGDAILLTGGATAGNLAMLLYASTRYRSIRMERTAHVSAVSGLVLGDMAVGESGAVFATRPDYFGRAGALPRAELLMVDEAHGAHFTWWDSPPSAGRLGADLWVQSAHKTLPALTGGAWLFMKDASLYPQLLHLLRMVMTSSPPFPILRSLDNARALMDERGAQLLRQTTALCDAARAKINALPGLSAPRMDDPTRLVIDVSGRGLTGFHAAALLGEMGVDVEMGGAREVVCIATVCDTEESFARLTSALERLPQGNDTIREFAPVYGVPRMRPRQAALSPIERVPLDCARGRIAAQAAGLYPPGSAWLMPGDEIPPEAVEALEAAAAAGAGTFGLQGGKISVVR</sequence>
<feature type="domain" description="Orn/Lys/Arg decarboxylases family 1 pyridoxal-P attachment site" evidence="6">
    <location>
        <begin position="30"/>
        <end position="106"/>
    </location>
</feature>
<evidence type="ECO:0000256" key="2">
    <source>
        <dbReference type="ARBA" id="ARBA00010671"/>
    </source>
</evidence>
<evidence type="ECO:0000259" key="6">
    <source>
        <dbReference type="Pfam" id="PF01276"/>
    </source>
</evidence>
<accession>A0A9D1G162</accession>
<dbReference type="Proteomes" id="UP000824140">
    <property type="component" value="Unassembled WGS sequence"/>
</dbReference>
<evidence type="ECO:0000313" key="8">
    <source>
        <dbReference type="EMBL" id="HIS93112.1"/>
    </source>
</evidence>
<comment type="cofactor">
    <cofactor evidence="1">
        <name>pyridoxal 5'-phosphate</name>
        <dbReference type="ChEBI" id="CHEBI:597326"/>
    </cofactor>
</comment>
<dbReference type="PANTHER" id="PTHR43277">
    <property type="entry name" value="ARGININE DECARBOXYLASE"/>
    <property type="match status" value="1"/>
</dbReference>
<dbReference type="InterPro" id="IPR036633">
    <property type="entry name" value="Prn/Lys/Arg_de-COase_C_sf"/>
</dbReference>
<organism evidence="8 9">
    <name type="scientific">Candidatus Alectryocaccomicrobium excrementavium</name>
    <dbReference type="NCBI Taxonomy" id="2840668"/>
    <lineage>
        <taxon>Bacteria</taxon>
        <taxon>Bacillati</taxon>
        <taxon>Bacillota</taxon>
        <taxon>Clostridia</taxon>
        <taxon>Candidatus Alectryocaccomicrobium</taxon>
    </lineage>
</organism>
<gene>
    <name evidence="8" type="ORF">IAA84_08880</name>
</gene>
<reference evidence="8" key="1">
    <citation type="submission" date="2020-10" db="EMBL/GenBank/DDBJ databases">
        <authorList>
            <person name="Gilroy R."/>
        </authorList>
    </citation>
    <scope>NUCLEOTIDE SEQUENCE</scope>
    <source>
        <strain evidence="8">13766</strain>
    </source>
</reference>
<feature type="domain" description="Orn/Lys/Arg decarboxylases family 1 pyridoxal-P attachment site" evidence="6">
    <location>
        <begin position="135"/>
        <end position="241"/>
    </location>
</feature>
<feature type="domain" description="Orn/Lys/Arg decarboxylase C-terminal" evidence="7">
    <location>
        <begin position="334"/>
        <end position="378"/>
    </location>
</feature>
<dbReference type="Gene3D" id="3.40.640.10">
    <property type="entry name" value="Type I PLP-dependent aspartate aminotransferase-like (Major domain)"/>
    <property type="match status" value="2"/>
</dbReference>
<evidence type="ECO:0000256" key="1">
    <source>
        <dbReference type="ARBA" id="ARBA00001933"/>
    </source>
</evidence>
<dbReference type="PANTHER" id="PTHR43277:SF4">
    <property type="entry name" value="ARGININE DECARBOXYLASE"/>
    <property type="match status" value="1"/>
</dbReference>
<dbReference type="GO" id="GO:0016831">
    <property type="term" value="F:carboxy-lyase activity"/>
    <property type="evidence" value="ECO:0007669"/>
    <property type="project" value="UniProtKB-KW"/>
</dbReference>
<evidence type="ECO:0000313" key="9">
    <source>
        <dbReference type="Proteomes" id="UP000824140"/>
    </source>
</evidence>